<feature type="transmembrane region" description="Helical" evidence="7">
    <location>
        <begin position="41"/>
        <end position="61"/>
    </location>
</feature>
<sequence>MWNDLMHLDLSVTEKVVRTIAVYLAIAVLIRLAGKRDLAQLNAFDLVVVLLLSNVVQNAIIGPDNSLLGGLIGAVVLLGFNAGVVRLSRRSDRVSRALEGTATVLAKDGEWDEEALAREGLRTAEVEAALRRQNANNVRETEEVTIEPGGSIIATLREDLQSATRADVARLEAKLDALLAGGRTG</sequence>
<dbReference type="RefSeq" id="WP_123235257.1">
    <property type="nucleotide sequence ID" value="NZ_RJSG01000003.1"/>
</dbReference>
<gene>
    <name evidence="9" type="ORF">EFL95_16840</name>
</gene>
<dbReference type="EMBL" id="RJSG01000003">
    <property type="protein sequence ID" value="RNL77672.1"/>
    <property type="molecule type" value="Genomic_DNA"/>
</dbReference>
<comment type="similarity">
    <text evidence="2">Belongs to the UPF0702 family.</text>
</comment>
<dbReference type="Proteomes" id="UP000277094">
    <property type="component" value="Unassembled WGS sequence"/>
</dbReference>
<dbReference type="AlphaFoldDB" id="A0A3N0DPV9"/>
<dbReference type="OrthoDB" id="9793799at2"/>
<proteinExistence type="inferred from homology"/>
<dbReference type="PANTHER" id="PTHR34582">
    <property type="entry name" value="UPF0702 TRANSMEMBRANE PROTEIN YCAP"/>
    <property type="match status" value="1"/>
</dbReference>
<dbReference type="PANTHER" id="PTHR34582:SF6">
    <property type="entry name" value="UPF0702 TRANSMEMBRANE PROTEIN YCAP"/>
    <property type="match status" value="1"/>
</dbReference>
<protein>
    <submittedName>
        <fullName evidence="9">DUF421 domain-containing protein</fullName>
    </submittedName>
</protein>
<feature type="transmembrane region" description="Helical" evidence="7">
    <location>
        <begin position="16"/>
        <end position="34"/>
    </location>
</feature>
<evidence type="ECO:0000256" key="6">
    <source>
        <dbReference type="ARBA" id="ARBA00023136"/>
    </source>
</evidence>
<keyword evidence="6 7" id="KW-0472">Membrane</keyword>
<evidence type="ECO:0000256" key="2">
    <source>
        <dbReference type="ARBA" id="ARBA00006448"/>
    </source>
</evidence>
<dbReference type="Pfam" id="PF04239">
    <property type="entry name" value="DUF421"/>
    <property type="match status" value="1"/>
</dbReference>
<dbReference type="GO" id="GO:0005886">
    <property type="term" value="C:plasma membrane"/>
    <property type="evidence" value="ECO:0007669"/>
    <property type="project" value="UniProtKB-SubCell"/>
</dbReference>
<keyword evidence="3" id="KW-1003">Cell membrane</keyword>
<dbReference type="InterPro" id="IPR023090">
    <property type="entry name" value="UPF0702_alpha/beta_dom_sf"/>
</dbReference>
<keyword evidence="5 7" id="KW-1133">Transmembrane helix</keyword>
<evidence type="ECO:0000313" key="10">
    <source>
        <dbReference type="Proteomes" id="UP000277094"/>
    </source>
</evidence>
<keyword evidence="4 7" id="KW-0812">Transmembrane</keyword>
<evidence type="ECO:0000256" key="5">
    <source>
        <dbReference type="ARBA" id="ARBA00022989"/>
    </source>
</evidence>
<comment type="caution">
    <text evidence="9">The sequence shown here is derived from an EMBL/GenBank/DDBJ whole genome shotgun (WGS) entry which is preliminary data.</text>
</comment>
<evidence type="ECO:0000259" key="8">
    <source>
        <dbReference type="Pfam" id="PF04239"/>
    </source>
</evidence>
<reference evidence="9 10" key="1">
    <citation type="submission" date="2018-11" db="EMBL/GenBank/DDBJ databases">
        <authorList>
            <person name="Li F."/>
        </authorList>
    </citation>
    <scope>NUCLEOTIDE SEQUENCE [LARGE SCALE GENOMIC DNA]</scope>
    <source>
        <strain evidence="9 10">KIS18-7</strain>
    </source>
</reference>
<evidence type="ECO:0000313" key="9">
    <source>
        <dbReference type="EMBL" id="RNL77672.1"/>
    </source>
</evidence>
<evidence type="ECO:0000256" key="4">
    <source>
        <dbReference type="ARBA" id="ARBA00022692"/>
    </source>
</evidence>
<comment type="subcellular location">
    <subcellularLocation>
        <location evidence="1">Cell membrane</location>
        <topology evidence="1">Multi-pass membrane protein</topology>
    </subcellularLocation>
</comment>
<accession>A0A3N0DPV9</accession>
<keyword evidence="10" id="KW-1185">Reference proteome</keyword>
<dbReference type="InterPro" id="IPR007353">
    <property type="entry name" value="DUF421"/>
</dbReference>
<evidence type="ECO:0000256" key="1">
    <source>
        <dbReference type="ARBA" id="ARBA00004651"/>
    </source>
</evidence>
<evidence type="ECO:0000256" key="7">
    <source>
        <dbReference type="SAM" id="Phobius"/>
    </source>
</evidence>
<organism evidence="9 10">
    <name type="scientific">Nocardioides marmorisolisilvae</name>
    <dbReference type="NCBI Taxonomy" id="1542737"/>
    <lineage>
        <taxon>Bacteria</taxon>
        <taxon>Bacillati</taxon>
        <taxon>Actinomycetota</taxon>
        <taxon>Actinomycetes</taxon>
        <taxon>Propionibacteriales</taxon>
        <taxon>Nocardioidaceae</taxon>
        <taxon>Nocardioides</taxon>
    </lineage>
</organism>
<dbReference type="Gene3D" id="3.30.240.20">
    <property type="entry name" value="bsu07140 like domains"/>
    <property type="match status" value="1"/>
</dbReference>
<feature type="transmembrane region" description="Helical" evidence="7">
    <location>
        <begin position="67"/>
        <end position="87"/>
    </location>
</feature>
<feature type="domain" description="YetF C-terminal" evidence="8">
    <location>
        <begin position="90"/>
        <end position="159"/>
    </location>
</feature>
<evidence type="ECO:0000256" key="3">
    <source>
        <dbReference type="ARBA" id="ARBA00022475"/>
    </source>
</evidence>
<name>A0A3N0DPV9_9ACTN</name>